<reference evidence="4" key="1">
    <citation type="journal article" date="2019" name="Int. J. Syst. Evol. Microbiol.">
        <title>The Global Catalogue of Microorganisms (GCM) 10K type strain sequencing project: providing services to taxonomists for standard genome sequencing and annotation.</title>
        <authorList>
            <consortium name="The Broad Institute Genomics Platform"/>
            <consortium name="The Broad Institute Genome Sequencing Center for Infectious Disease"/>
            <person name="Wu L."/>
            <person name="Ma J."/>
        </authorList>
    </citation>
    <scope>NUCLEOTIDE SEQUENCE [LARGE SCALE GENOMIC DNA]</scope>
    <source>
        <strain evidence="4">CGMCC 1.6960</strain>
    </source>
</reference>
<dbReference type="RefSeq" id="WP_188716047.1">
    <property type="nucleotide sequence ID" value="NZ_BAABBD010000001.1"/>
</dbReference>
<comment type="caution">
    <text evidence="3">The sequence shown here is derived from an EMBL/GenBank/DDBJ whole genome shotgun (WGS) entry which is preliminary data.</text>
</comment>
<evidence type="ECO:0008006" key="5">
    <source>
        <dbReference type="Google" id="ProtNLM"/>
    </source>
</evidence>
<sequence>MPKASSNPTQRPKPRTRPAQARPRSRREGVERALAALVVAFGGIAVLGFAATLLHIAFRDGNPFFAGVAWQYAFWLPLVSLPLAVVTLVTLVLVSASGKARGR</sequence>
<organism evidence="3 4">
    <name type="scientific">Agrococcus terreus</name>
    <dbReference type="NCBI Taxonomy" id="574649"/>
    <lineage>
        <taxon>Bacteria</taxon>
        <taxon>Bacillati</taxon>
        <taxon>Actinomycetota</taxon>
        <taxon>Actinomycetes</taxon>
        <taxon>Micrococcales</taxon>
        <taxon>Microbacteriaceae</taxon>
        <taxon>Agrococcus</taxon>
    </lineage>
</organism>
<evidence type="ECO:0000313" key="3">
    <source>
        <dbReference type="EMBL" id="GGN79674.1"/>
    </source>
</evidence>
<dbReference type="EMBL" id="BMLM01000001">
    <property type="protein sequence ID" value="GGN79674.1"/>
    <property type="molecule type" value="Genomic_DNA"/>
</dbReference>
<protein>
    <recommendedName>
        <fullName evidence="5">Multidrug ABC transporter ATPase</fullName>
    </recommendedName>
</protein>
<name>A0ABQ2KD81_9MICO</name>
<feature type="transmembrane region" description="Helical" evidence="2">
    <location>
        <begin position="70"/>
        <end position="94"/>
    </location>
</feature>
<dbReference type="Proteomes" id="UP000626982">
    <property type="component" value="Unassembled WGS sequence"/>
</dbReference>
<gene>
    <name evidence="3" type="ORF">GCM10010968_06840</name>
</gene>
<feature type="region of interest" description="Disordered" evidence="1">
    <location>
        <begin position="1"/>
        <end position="27"/>
    </location>
</feature>
<feature type="compositionally biased region" description="Polar residues" evidence="1">
    <location>
        <begin position="1"/>
        <end position="10"/>
    </location>
</feature>
<feature type="transmembrane region" description="Helical" evidence="2">
    <location>
        <begin position="34"/>
        <end position="58"/>
    </location>
</feature>
<keyword evidence="2" id="KW-1133">Transmembrane helix</keyword>
<evidence type="ECO:0000256" key="2">
    <source>
        <dbReference type="SAM" id="Phobius"/>
    </source>
</evidence>
<keyword evidence="4" id="KW-1185">Reference proteome</keyword>
<keyword evidence="2" id="KW-0812">Transmembrane</keyword>
<keyword evidence="2" id="KW-0472">Membrane</keyword>
<evidence type="ECO:0000313" key="4">
    <source>
        <dbReference type="Proteomes" id="UP000626982"/>
    </source>
</evidence>
<evidence type="ECO:0000256" key="1">
    <source>
        <dbReference type="SAM" id="MobiDB-lite"/>
    </source>
</evidence>
<accession>A0ABQ2KD81</accession>
<proteinExistence type="predicted"/>